<dbReference type="Gene3D" id="3.30.470.20">
    <property type="entry name" value="ATP-grasp fold, B domain"/>
    <property type="match status" value="1"/>
</dbReference>
<gene>
    <name evidence="6" type="ORF">AB0L03_16070</name>
</gene>
<protein>
    <recommendedName>
        <fullName evidence="5">ATP-grasp domain-containing protein</fullName>
    </recommendedName>
</protein>
<organism evidence="6 7">
    <name type="scientific">Streptomyces roseoverticillatus</name>
    <dbReference type="NCBI Taxonomy" id="66429"/>
    <lineage>
        <taxon>Bacteria</taxon>
        <taxon>Bacillati</taxon>
        <taxon>Actinomycetota</taxon>
        <taxon>Actinomycetes</taxon>
        <taxon>Kitasatosporales</taxon>
        <taxon>Streptomycetaceae</taxon>
        <taxon>Streptomyces</taxon>
    </lineage>
</organism>
<reference evidence="6 7" key="1">
    <citation type="submission" date="2024-06" db="EMBL/GenBank/DDBJ databases">
        <title>The Natural Products Discovery Center: Release of the First 8490 Sequenced Strains for Exploring Actinobacteria Biosynthetic Diversity.</title>
        <authorList>
            <person name="Kalkreuter E."/>
            <person name="Kautsar S.A."/>
            <person name="Yang D."/>
            <person name="Bader C.D."/>
            <person name="Teijaro C.N."/>
            <person name="Fluegel L."/>
            <person name="Davis C.M."/>
            <person name="Simpson J.R."/>
            <person name="Lauterbach L."/>
            <person name="Steele A.D."/>
            <person name="Gui C."/>
            <person name="Meng S."/>
            <person name="Li G."/>
            <person name="Viehrig K."/>
            <person name="Ye F."/>
            <person name="Su P."/>
            <person name="Kiefer A.F."/>
            <person name="Nichols A."/>
            <person name="Cepeda A.J."/>
            <person name="Yan W."/>
            <person name="Fan B."/>
            <person name="Jiang Y."/>
            <person name="Adhikari A."/>
            <person name="Zheng C.-J."/>
            <person name="Schuster L."/>
            <person name="Cowan T.M."/>
            <person name="Smanski M.J."/>
            <person name="Chevrette M.G."/>
            <person name="De Carvalho L.P.S."/>
            <person name="Shen B."/>
        </authorList>
    </citation>
    <scope>NUCLEOTIDE SEQUENCE [LARGE SCALE GENOMIC DNA]</scope>
    <source>
        <strain evidence="6 7">NPDC053791</strain>
    </source>
</reference>
<keyword evidence="1" id="KW-0436">Ligase</keyword>
<name>A0ABV3IYZ8_9ACTN</name>
<evidence type="ECO:0000313" key="6">
    <source>
        <dbReference type="EMBL" id="MEV4924337.1"/>
    </source>
</evidence>
<evidence type="ECO:0000256" key="3">
    <source>
        <dbReference type="ARBA" id="ARBA00022840"/>
    </source>
</evidence>
<comment type="caution">
    <text evidence="6">The sequence shown here is derived from an EMBL/GenBank/DDBJ whole genome shotgun (WGS) entry which is preliminary data.</text>
</comment>
<dbReference type="InterPro" id="IPR011095">
    <property type="entry name" value="Dala_Dala_lig_C"/>
</dbReference>
<sequence>MSMKILVCRWDPYILAALREEGADVALLYDSFEAAHFHVDEDVLKTLSYVFRINSFDDMDELAQVATQLETDGWIPERVVSLSEFSQFGAGYLAQLLGCAHPSLEIALRTRDKRAMKRAVRSAGVACTDFVSLRTSEVEESVRRTTAELGFPVVVKPAAGLGTLNTSWVHSENELRVLLEALGKDGVEHFMMAERPLYGDEFHVDAIWVDGECKTLGIMRYLRPRLAIETAGKSNGSVLLPRDQWPELYADVEAMHLQVNEALGIREGITHLEFFKAPDERQPIFSEIASRPGSGGIPTTYRAIGDDLRIAWIKSVVDPERPAPYADAEIKRYLGWVNLAPAAQGRIVAEPAQEEIEAFDYVWQVIRLHGVGDEYGDPLPSSWCLHVFYEAHSLEQFEARGRELEKALNGSFRTEPVNG</sequence>
<proteinExistence type="predicted"/>
<dbReference type="Gene3D" id="3.30.1490.20">
    <property type="entry name" value="ATP-grasp fold, A domain"/>
    <property type="match status" value="1"/>
</dbReference>
<feature type="domain" description="ATP-grasp" evidence="5">
    <location>
        <begin position="117"/>
        <end position="317"/>
    </location>
</feature>
<accession>A0ABV3IYZ8</accession>
<dbReference type="Pfam" id="PF07478">
    <property type="entry name" value="Dala_Dala_lig_C"/>
    <property type="match status" value="1"/>
</dbReference>
<keyword evidence="7" id="KW-1185">Reference proteome</keyword>
<dbReference type="Gene3D" id="3.40.50.20">
    <property type="match status" value="1"/>
</dbReference>
<keyword evidence="3 4" id="KW-0067">ATP-binding</keyword>
<evidence type="ECO:0000256" key="4">
    <source>
        <dbReference type="PROSITE-ProRule" id="PRU00409"/>
    </source>
</evidence>
<evidence type="ECO:0000256" key="1">
    <source>
        <dbReference type="ARBA" id="ARBA00022598"/>
    </source>
</evidence>
<evidence type="ECO:0000313" key="7">
    <source>
        <dbReference type="Proteomes" id="UP001552479"/>
    </source>
</evidence>
<evidence type="ECO:0000259" key="5">
    <source>
        <dbReference type="PROSITE" id="PS50975"/>
    </source>
</evidence>
<dbReference type="RefSeq" id="WP_366088360.1">
    <property type="nucleotide sequence ID" value="NZ_JBFASG010000013.1"/>
</dbReference>
<dbReference type="PROSITE" id="PS50975">
    <property type="entry name" value="ATP_GRASP"/>
    <property type="match status" value="1"/>
</dbReference>
<evidence type="ECO:0000256" key="2">
    <source>
        <dbReference type="ARBA" id="ARBA00022741"/>
    </source>
</evidence>
<dbReference type="SUPFAM" id="SSF56059">
    <property type="entry name" value="Glutathione synthetase ATP-binding domain-like"/>
    <property type="match status" value="1"/>
</dbReference>
<dbReference type="PANTHER" id="PTHR43585">
    <property type="entry name" value="FUMIPYRROLE BIOSYNTHESIS PROTEIN C"/>
    <property type="match status" value="1"/>
</dbReference>
<dbReference type="InterPro" id="IPR011761">
    <property type="entry name" value="ATP-grasp"/>
</dbReference>
<dbReference type="PANTHER" id="PTHR43585:SF2">
    <property type="entry name" value="ATP-GRASP ENZYME FSQD"/>
    <property type="match status" value="1"/>
</dbReference>
<dbReference type="InterPro" id="IPR052032">
    <property type="entry name" value="ATP-dep_AA_Ligase"/>
</dbReference>
<keyword evidence="2 4" id="KW-0547">Nucleotide-binding</keyword>
<dbReference type="Proteomes" id="UP001552479">
    <property type="component" value="Unassembled WGS sequence"/>
</dbReference>
<dbReference type="EMBL" id="JBFASG010000013">
    <property type="protein sequence ID" value="MEV4924337.1"/>
    <property type="molecule type" value="Genomic_DNA"/>
</dbReference>
<dbReference type="InterPro" id="IPR013815">
    <property type="entry name" value="ATP_grasp_subdomain_1"/>
</dbReference>